<sequence>MLTGSWALWKGARHDQNFRKTEAGTTPFYLLIRVGCMGWLVDPKCKVGSPKTLMQFIATHGDSRRSTQTRDDMGSGSFFPHPRCWDSQHRLSGLAAHLGRGRWRTEREGGEERDSTRVETRGGTRGPFPRLPLYALWTMYGLLRMASIYSQHEHAIQPGCPEVSSAEAAGPPLVKLPVGQCQAFQAKVKSLLACLVRCDNLSKVVD</sequence>
<dbReference type="AlphaFoldDB" id="A0A2T3BGL2"/>
<evidence type="ECO:0000313" key="3">
    <source>
        <dbReference type="Proteomes" id="UP000241818"/>
    </source>
</evidence>
<dbReference type="Proteomes" id="UP000241818">
    <property type="component" value="Unassembled WGS sequence"/>
</dbReference>
<dbReference type="EMBL" id="KZ679006">
    <property type="protein sequence ID" value="PSS28443.1"/>
    <property type="molecule type" value="Genomic_DNA"/>
</dbReference>
<proteinExistence type="predicted"/>
<name>A0A2T3BGL2_AMORE</name>
<feature type="compositionally biased region" description="Basic and acidic residues" evidence="1">
    <location>
        <begin position="103"/>
        <end position="122"/>
    </location>
</feature>
<feature type="region of interest" description="Disordered" evidence="1">
    <location>
        <begin position="102"/>
        <end position="123"/>
    </location>
</feature>
<gene>
    <name evidence="2" type="ORF">M430DRAFT_167136</name>
</gene>
<reference evidence="2 3" key="1">
    <citation type="journal article" date="2018" name="New Phytol.">
        <title>Comparative genomics and transcriptomics depict ericoid mycorrhizal fungi as versatile saprotrophs and plant mutualists.</title>
        <authorList>
            <person name="Martino E."/>
            <person name="Morin E."/>
            <person name="Grelet G.A."/>
            <person name="Kuo A."/>
            <person name="Kohler A."/>
            <person name="Daghino S."/>
            <person name="Barry K.W."/>
            <person name="Cichocki N."/>
            <person name="Clum A."/>
            <person name="Dockter R.B."/>
            <person name="Hainaut M."/>
            <person name="Kuo R.C."/>
            <person name="LaButti K."/>
            <person name="Lindahl B.D."/>
            <person name="Lindquist E.A."/>
            <person name="Lipzen A."/>
            <person name="Khouja H.R."/>
            <person name="Magnuson J."/>
            <person name="Murat C."/>
            <person name="Ohm R.A."/>
            <person name="Singer S.W."/>
            <person name="Spatafora J.W."/>
            <person name="Wang M."/>
            <person name="Veneault-Fourrey C."/>
            <person name="Henrissat B."/>
            <person name="Grigoriev I.V."/>
            <person name="Martin F.M."/>
            <person name="Perotto S."/>
        </authorList>
    </citation>
    <scope>NUCLEOTIDE SEQUENCE [LARGE SCALE GENOMIC DNA]</scope>
    <source>
        <strain evidence="2 3">ATCC 22711</strain>
    </source>
</reference>
<accession>A0A2T3BGL2</accession>
<dbReference type="RefSeq" id="XP_024725968.1">
    <property type="nucleotide sequence ID" value="XM_024863512.1"/>
</dbReference>
<dbReference type="GeneID" id="36571593"/>
<evidence type="ECO:0000256" key="1">
    <source>
        <dbReference type="SAM" id="MobiDB-lite"/>
    </source>
</evidence>
<evidence type="ECO:0000313" key="2">
    <source>
        <dbReference type="EMBL" id="PSS28443.1"/>
    </source>
</evidence>
<keyword evidence="3" id="KW-1185">Reference proteome</keyword>
<protein>
    <submittedName>
        <fullName evidence="2">Uncharacterized protein</fullName>
    </submittedName>
</protein>
<dbReference type="InParanoid" id="A0A2T3BGL2"/>
<organism evidence="2 3">
    <name type="scientific">Amorphotheca resinae ATCC 22711</name>
    <dbReference type="NCBI Taxonomy" id="857342"/>
    <lineage>
        <taxon>Eukaryota</taxon>
        <taxon>Fungi</taxon>
        <taxon>Dikarya</taxon>
        <taxon>Ascomycota</taxon>
        <taxon>Pezizomycotina</taxon>
        <taxon>Leotiomycetes</taxon>
        <taxon>Helotiales</taxon>
        <taxon>Amorphothecaceae</taxon>
        <taxon>Amorphotheca</taxon>
    </lineage>
</organism>